<evidence type="ECO:0000256" key="1">
    <source>
        <dbReference type="SAM" id="MobiDB-lite"/>
    </source>
</evidence>
<dbReference type="RefSeq" id="XP_011128805.1">
    <property type="nucleotide sequence ID" value="XM_011130503.1"/>
</dbReference>
<dbReference type="AlphaFoldDB" id="A0A023BCR2"/>
<protein>
    <submittedName>
        <fullName evidence="2">Uncharacterized protein</fullName>
    </submittedName>
</protein>
<feature type="region of interest" description="Disordered" evidence="1">
    <location>
        <begin position="16"/>
        <end position="66"/>
    </location>
</feature>
<gene>
    <name evidence="2" type="ORF">GNI_011260</name>
</gene>
<dbReference type="GeneID" id="22910668"/>
<dbReference type="VEuPathDB" id="CryptoDB:GNI_011260"/>
<comment type="caution">
    <text evidence="2">The sequence shown here is derived from an EMBL/GenBank/DDBJ whole genome shotgun (WGS) entry which is preliminary data.</text>
</comment>
<keyword evidence="3" id="KW-1185">Reference proteome</keyword>
<dbReference type="EMBL" id="AFNH02000084">
    <property type="protein sequence ID" value="EZG85911.1"/>
    <property type="molecule type" value="Genomic_DNA"/>
</dbReference>
<evidence type="ECO:0000313" key="3">
    <source>
        <dbReference type="Proteomes" id="UP000019763"/>
    </source>
</evidence>
<organism evidence="2 3">
    <name type="scientific">Gregarina niphandrodes</name>
    <name type="common">Septate eugregarine</name>
    <dbReference type="NCBI Taxonomy" id="110365"/>
    <lineage>
        <taxon>Eukaryota</taxon>
        <taxon>Sar</taxon>
        <taxon>Alveolata</taxon>
        <taxon>Apicomplexa</taxon>
        <taxon>Conoidasida</taxon>
        <taxon>Gregarinasina</taxon>
        <taxon>Eugregarinorida</taxon>
        <taxon>Gregarinidae</taxon>
        <taxon>Gregarina</taxon>
    </lineage>
</organism>
<accession>A0A023BCR2</accession>
<proteinExistence type="predicted"/>
<feature type="compositionally biased region" description="Basic and acidic residues" evidence="1">
    <location>
        <begin position="44"/>
        <end position="60"/>
    </location>
</feature>
<sequence length="158" mass="16718">MTWSVALAHASGVDIGGAVVAEKEQVPTSVPEPETNSDSSVKSAEPKSAEPKSAEPKSASDAETESMLTGLARAIIESATDNKDASSVVTSMLDGARTSRLPVIAANRKKYVPFLAGLLDIQFVLQNVVGAMSMDRRMHATYQHDGDVVDEGVEDDEE</sequence>
<name>A0A023BCR2_GRENI</name>
<reference evidence="2" key="1">
    <citation type="submission" date="2013-12" db="EMBL/GenBank/DDBJ databases">
        <authorList>
            <person name="Omoto C.K."/>
            <person name="Sibley D."/>
            <person name="Venepally P."/>
            <person name="Hadjithomas M."/>
            <person name="Karamycheva S."/>
            <person name="Brunk B."/>
            <person name="Roos D."/>
            <person name="Caler E."/>
            <person name="Lorenzi H."/>
        </authorList>
    </citation>
    <scope>NUCLEOTIDE SEQUENCE</scope>
</reference>
<dbReference type="Proteomes" id="UP000019763">
    <property type="component" value="Unassembled WGS sequence"/>
</dbReference>
<evidence type="ECO:0000313" key="2">
    <source>
        <dbReference type="EMBL" id="EZG85911.1"/>
    </source>
</evidence>